<dbReference type="InParanoid" id="A0A066WFZ7"/>
<sequence>MNHSGPTAGSGCRQDIKSGGPVSGLTPQRSAYGEDSHTQLGGSSSLLDRTVSLAYRLEGRDMEEAPGSAGGANGNHRSRATRSCQPRMTCASKTRKRKWRQGSRSTSVLRFARGRERHWQNSMYSGRCRCVSETLADIQTSEVSRVYDSTN</sequence>
<protein>
    <submittedName>
        <fullName evidence="2">Uncharacterized protein</fullName>
    </submittedName>
</protein>
<feature type="region of interest" description="Disordered" evidence="1">
    <location>
        <begin position="1"/>
        <end position="45"/>
    </location>
</feature>
<dbReference type="RefSeq" id="XP_013245706.1">
    <property type="nucleotide sequence ID" value="XM_013390252.1"/>
</dbReference>
<evidence type="ECO:0000256" key="1">
    <source>
        <dbReference type="SAM" id="MobiDB-lite"/>
    </source>
</evidence>
<reference evidence="2 3" key="1">
    <citation type="submission" date="2014-05" db="EMBL/GenBank/DDBJ databases">
        <title>Draft genome sequence of a rare smut relative, Tilletiaria anomala UBC 951.</title>
        <authorList>
            <consortium name="DOE Joint Genome Institute"/>
            <person name="Toome M."/>
            <person name="Kuo A."/>
            <person name="Henrissat B."/>
            <person name="Lipzen A."/>
            <person name="Tritt A."/>
            <person name="Yoshinaga Y."/>
            <person name="Zane M."/>
            <person name="Barry K."/>
            <person name="Grigoriev I.V."/>
            <person name="Spatafora J.W."/>
            <person name="Aimea M.C."/>
        </authorList>
    </citation>
    <scope>NUCLEOTIDE SEQUENCE [LARGE SCALE GENOMIC DNA]</scope>
    <source>
        <strain evidence="2 3">UBC 951</strain>
    </source>
</reference>
<dbReference type="Proteomes" id="UP000027361">
    <property type="component" value="Unassembled WGS sequence"/>
</dbReference>
<accession>A0A066WFZ7</accession>
<dbReference type="AlphaFoldDB" id="A0A066WFZ7"/>
<dbReference type="GeneID" id="25261624"/>
<organism evidence="2 3">
    <name type="scientific">Tilletiaria anomala (strain ATCC 24038 / CBS 436.72 / UBC 951)</name>
    <dbReference type="NCBI Taxonomy" id="1037660"/>
    <lineage>
        <taxon>Eukaryota</taxon>
        <taxon>Fungi</taxon>
        <taxon>Dikarya</taxon>
        <taxon>Basidiomycota</taxon>
        <taxon>Ustilaginomycotina</taxon>
        <taxon>Exobasidiomycetes</taxon>
        <taxon>Georgefischeriales</taxon>
        <taxon>Tilletiariaceae</taxon>
        <taxon>Tilletiaria</taxon>
    </lineage>
</organism>
<gene>
    <name evidence="2" type="ORF">K437DRAFT_150191</name>
</gene>
<dbReference type="HOGENOM" id="CLU_1732763_0_0_1"/>
<name>A0A066WFZ7_TILAU</name>
<evidence type="ECO:0000313" key="2">
    <source>
        <dbReference type="EMBL" id="KDN52867.1"/>
    </source>
</evidence>
<feature type="region of interest" description="Disordered" evidence="1">
    <location>
        <begin position="57"/>
        <end position="106"/>
    </location>
</feature>
<evidence type="ECO:0000313" key="3">
    <source>
        <dbReference type="Proteomes" id="UP000027361"/>
    </source>
</evidence>
<dbReference type="EMBL" id="JMSN01000006">
    <property type="protein sequence ID" value="KDN52867.1"/>
    <property type="molecule type" value="Genomic_DNA"/>
</dbReference>
<proteinExistence type="predicted"/>
<keyword evidence="3" id="KW-1185">Reference proteome</keyword>
<comment type="caution">
    <text evidence="2">The sequence shown here is derived from an EMBL/GenBank/DDBJ whole genome shotgun (WGS) entry which is preliminary data.</text>
</comment>